<keyword evidence="1" id="KW-1133">Transmembrane helix</keyword>
<gene>
    <name evidence="2" type="ORF">QR680_013159</name>
</gene>
<evidence type="ECO:0000256" key="1">
    <source>
        <dbReference type="SAM" id="Phobius"/>
    </source>
</evidence>
<organism evidence="2 3">
    <name type="scientific">Steinernema hermaphroditum</name>
    <dbReference type="NCBI Taxonomy" id="289476"/>
    <lineage>
        <taxon>Eukaryota</taxon>
        <taxon>Metazoa</taxon>
        <taxon>Ecdysozoa</taxon>
        <taxon>Nematoda</taxon>
        <taxon>Chromadorea</taxon>
        <taxon>Rhabditida</taxon>
        <taxon>Tylenchina</taxon>
        <taxon>Panagrolaimomorpha</taxon>
        <taxon>Strongyloidoidea</taxon>
        <taxon>Steinernematidae</taxon>
        <taxon>Steinernema</taxon>
    </lineage>
</organism>
<keyword evidence="3" id="KW-1185">Reference proteome</keyword>
<comment type="caution">
    <text evidence="2">The sequence shown here is derived from an EMBL/GenBank/DDBJ whole genome shotgun (WGS) entry which is preliminary data.</text>
</comment>
<name>A0AA39I655_9BILA</name>
<protein>
    <submittedName>
        <fullName evidence="2">Uncharacterized protein</fullName>
    </submittedName>
</protein>
<keyword evidence="1" id="KW-0812">Transmembrane</keyword>
<dbReference type="EMBL" id="JAUCMV010000002">
    <property type="protein sequence ID" value="KAK0417701.1"/>
    <property type="molecule type" value="Genomic_DNA"/>
</dbReference>
<keyword evidence="1" id="KW-0472">Membrane</keyword>
<dbReference type="AlphaFoldDB" id="A0AA39I655"/>
<sequence>MAVVVSWILLLALVAAGSLLTLVPIFVCWRRVRREKRDDHLLHEVLLRSSDKTFSTKLAAVHNAFVANMRPRNPPAAKKT</sequence>
<reference evidence="2" key="1">
    <citation type="submission" date="2023-06" db="EMBL/GenBank/DDBJ databases">
        <title>Genomic analysis of the entomopathogenic nematode Steinernema hermaphroditum.</title>
        <authorList>
            <person name="Schwarz E.M."/>
            <person name="Heppert J.K."/>
            <person name="Baniya A."/>
            <person name="Schwartz H.T."/>
            <person name="Tan C.-H."/>
            <person name="Antoshechkin I."/>
            <person name="Sternberg P.W."/>
            <person name="Goodrich-Blair H."/>
            <person name="Dillman A.R."/>
        </authorList>
    </citation>
    <scope>NUCLEOTIDE SEQUENCE</scope>
    <source>
        <strain evidence="2">PS9179</strain>
        <tissue evidence="2">Whole animal</tissue>
    </source>
</reference>
<proteinExistence type="predicted"/>
<accession>A0AA39I655</accession>
<dbReference type="Proteomes" id="UP001175271">
    <property type="component" value="Unassembled WGS sequence"/>
</dbReference>
<evidence type="ECO:0000313" key="3">
    <source>
        <dbReference type="Proteomes" id="UP001175271"/>
    </source>
</evidence>
<feature type="transmembrane region" description="Helical" evidence="1">
    <location>
        <begin position="6"/>
        <end position="29"/>
    </location>
</feature>
<evidence type="ECO:0000313" key="2">
    <source>
        <dbReference type="EMBL" id="KAK0417701.1"/>
    </source>
</evidence>